<name>A0ABY7ETK5_MYAAR</name>
<keyword evidence="2" id="KW-0472">Membrane</keyword>
<feature type="signal peptide" evidence="3">
    <location>
        <begin position="1"/>
        <end position="16"/>
    </location>
</feature>
<protein>
    <submittedName>
        <fullName evidence="4">Uncharacterized protein</fullName>
    </submittedName>
</protein>
<feature type="chain" id="PRO_5045779718" evidence="3">
    <location>
        <begin position="17"/>
        <end position="157"/>
    </location>
</feature>
<feature type="region of interest" description="Disordered" evidence="1">
    <location>
        <begin position="109"/>
        <end position="157"/>
    </location>
</feature>
<gene>
    <name evidence="4" type="ORF">MAR_026722</name>
</gene>
<evidence type="ECO:0000313" key="4">
    <source>
        <dbReference type="EMBL" id="WAR12542.1"/>
    </source>
</evidence>
<proteinExistence type="predicted"/>
<dbReference type="EMBL" id="CP111019">
    <property type="protein sequence ID" value="WAR12542.1"/>
    <property type="molecule type" value="Genomic_DNA"/>
</dbReference>
<accession>A0ABY7ETK5</accession>
<evidence type="ECO:0000256" key="2">
    <source>
        <dbReference type="SAM" id="Phobius"/>
    </source>
</evidence>
<keyword evidence="5" id="KW-1185">Reference proteome</keyword>
<dbReference type="Proteomes" id="UP001164746">
    <property type="component" value="Chromosome 8"/>
</dbReference>
<evidence type="ECO:0000256" key="3">
    <source>
        <dbReference type="SAM" id="SignalP"/>
    </source>
</evidence>
<sequence length="157" mass="16263">MKYFILLGLVVTLLQGVEIECRGGRGGGGGRSSGRSGSYRRGGSGGYYSNYGGGGLSGVRVAGIVLGVIGVIVTIVILVLFLVHCCKSRKPIGSGGRVIQAAPLQSVKTESIHAQPPPTYESLEPMDTTSNDKQPVPTTSVNYPTGLPPGCTIPVQF</sequence>
<organism evidence="4 5">
    <name type="scientific">Mya arenaria</name>
    <name type="common">Soft-shell clam</name>
    <dbReference type="NCBI Taxonomy" id="6604"/>
    <lineage>
        <taxon>Eukaryota</taxon>
        <taxon>Metazoa</taxon>
        <taxon>Spiralia</taxon>
        <taxon>Lophotrochozoa</taxon>
        <taxon>Mollusca</taxon>
        <taxon>Bivalvia</taxon>
        <taxon>Autobranchia</taxon>
        <taxon>Heteroconchia</taxon>
        <taxon>Euheterodonta</taxon>
        <taxon>Imparidentia</taxon>
        <taxon>Neoheterodontei</taxon>
        <taxon>Myida</taxon>
        <taxon>Myoidea</taxon>
        <taxon>Myidae</taxon>
        <taxon>Mya</taxon>
    </lineage>
</organism>
<feature type="transmembrane region" description="Helical" evidence="2">
    <location>
        <begin position="61"/>
        <end position="83"/>
    </location>
</feature>
<keyword evidence="2" id="KW-1133">Transmembrane helix</keyword>
<evidence type="ECO:0000313" key="5">
    <source>
        <dbReference type="Proteomes" id="UP001164746"/>
    </source>
</evidence>
<dbReference type="Pfam" id="PF10873">
    <property type="entry name" value="CYYR1"/>
    <property type="match status" value="1"/>
</dbReference>
<reference evidence="4" key="1">
    <citation type="submission" date="2022-11" db="EMBL/GenBank/DDBJ databases">
        <title>Centuries of genome instability and evolution in soft-shell clam transmissible cancer (bioRxiv).</title>
        <authorList>
            <person name="Hart S.F.M."/>
            <person name="Yonemitsu M.A."/>
            <person name="Giersch R.M."/>
            <person name="Beal B.F."/>
            <person name="Arriagada G."/>
            <person name="Davis B.W."/>
            <person name="Ostrander E.A."/>
            <person name="Goff S.P."/>
            <person name="Metzger M.J."/>
        </authorList>
    </citation>
    <scope>NUCLEOTIDE SEQUENCE</scope>
    <source>
        <strain evidence="4">MELC-2E11</strain>
        <tissue evidence="4">Siphon/mantle</tissue>
    </source>
</reference>
<keyword evidence="2" id="KW-0812">Transmembrane</keyword>
<keyword evidence="3" id="KW-0732">Signal</keyword>
<dbReference type="InterPro" id="IPR022640">
    <property type="entry name" value="CYYR1"/>
</dbReference>
<evidence type="ECO:0000256" key="1">
    <source>
        <dbReference type="SAM" id="MobiDB-lite"/>
    </source>
</evidence>
<feature type="compositionally biased region" description="Polar residues" evidence="1">
    <location>
        <begin position="127"/>
        <end position="143"/>
    </location>
</feature>